<keyword evidence="5" id="KW-1185">Reference proteome</keyword>
<evidence type="ECO:0000313" key="5">
    <source>
        <dbReference type="Proteomes" id="UP000665561"/>
    </source>
</evidence>
<gene>
    <name evidence="4" type="ORF">GT019_11640</name>
</gene>
<dbReference type="InterPro" id="IPR012334">
    <property type="entry name" value="Pectin_lyas_fold"/>
</dbReference>
<dbReference type="SUPFAM" id="SSF81296">
    <property type="entry name" value="E set domains"/>
    <property type="match status" value="2"/>
</dbReference>
<evidence type="ECO:0000313" key="4">
    <source>
        <dbReference type="EMBL" id="NBD24525.1"/>
    </source>
</evidence>
<dbReference type="Gene3D" id="2.160.20.10">
    <property type="entry name" value="Single-stranded right-handed beta-helix, Pectin lyase-like"/>
    <property type="match status" value="2"/>
</dbReference>
<evidence type="ECO:0000259" key="3">
    <source>
        <dbReference type="Pfam" id="PF02018"/>
    </source>
</evidence>
<dbReference type="InterPro" id="IPR014756">
    <property type="entry name" value="Ig_E-set"/>
</dbReference>
<dbReference type="Gene3D" id="3.30.1920.20">
    <property type="match status" value="1"/>
</dbReference>
<feature type="domain" description="CBM-cenC" evidence="3">
    <location>
        <begin position="658"/>
        <end position="783"/>
    </location>
</feature>
<dbReference type="Gene3D" id="2.60.40.10">
    <property type="entry name" value="Immunoglobulins"/>
    <property type="match status" value="2"/>
</dbReference>
<keyword evidence="1" id="KW-0378">Hydrolase</keyword>
<dbReference type="InterPro" id="IPR008979">
    <property type="entry name" value="Galactose-bd-like_sf"/>
</dbReference>
<dbReference type="Gene3D" id="1.20.1270.90">
    <property type="entry name" value="AF1782-like"/>
    <property type="match status" value="1"/>
</dbReference>
<dbReference type="InterPro" id="IPR013783">
    <property type="entry name" value="Ig-like_fold"/>
</dbReference>
<dbReference type="PANTHER" id="PTHR36453">
    <property type="entry name" value="SECRETED PROTEIN-RELATED"/>
    <property type="match status" value="1"/>
</dbReference>
<dbReference type="SMART" id="SM00710">
    <property type="entry name" value="PbH1"/>
    <property type="match status" value="6"/>
</dbReference>
<dbReference type="InterPro" id="IPR011050">
    <property type="entry name" value="Pectin_lyase_fold/virulence"/>
</dbReference>
<dbReference type="InterPro" id="IPR059226">
    <property type="entry name" value="Choice_anch_Q_dom"/>
</dbReference>
<dbReference type="EMBL" id="JAAAMV010000007">
    <property type="protein sequence ID" value="NBD24525.1"/>
    <property type="molecule type" value="Genomic_DNA"/>
</dbReference>
<dbReference type="InterPro" id="IPR003305">
    <property type="entry name" value="CenC_carb-bd"/>
</dbReference>
<feature type="chain" id="PRO_5047189523" description="CBM-cenC domain-containing protein" evidence="2">
    <location>
        <begin position="38"/>
        <end position="1428"/>
    </location>
</feature>
<evidence type="ECO:0000256" key="2">
    <source>
        <dbReference type="SAM" id="SignalP"/>
    </source>
</evidence>
<dbReference type="NCBIfam" id="NF047446">
    <property type="entry name" value="barrel_OmpL47"/>
    <property type="match status" value="1"/>
</dbReference>
<dbReference type="PANTHER" id="PTHR36453:SF1">
    <property type="entry name" value="RIGHT HANDED BETA HELIX DOMAIN-CONTAINING PROTEIN"/>
    <property type="match status" value="1"/>
</dbReference>
<comment type="caution">
    <text evidence="4">The sequence shown here is derived from an EMBL/GenBank/DDBJ whole genome shotgun (WGS) entry which is preliminary data.</text>
</comment>
<evidence type="ECO:0000256" key="1">
    <source>
        <dbReference type="ARBA" id="ARBA00022801"/>
    </source>
</evidence>
<keyword evidence="2" id="KW-0732">Signal</keyword>
<proteinExistence type="predicted"/>
<dbReference type="Proteomes" id="UP000665561">
    <property type="component" value="Unassembled WGS sequence"/>
</dbReference>
<feature type="signal peptide" evidence="2">
    <location>
        <begin position="1"/>
        <end position="37"/>
    </location>
</feature>
<dbReference type="SUPFAM" id="SSF51126">
    <property type="entry name" value="Pectin lyase-like"/>
    <property type="match status" value="1"/>
</dbReference>
<dbReference type="RefSeq" id="WP_161743323.1">
    <property type="nucleotide sequence ID" value="NZ_JAAAMV010000007.1"/>
</dbReference>
<sequence length="1428" mass="151501">MTATMLRNVSRKIGKRFPKFGLIMLAGAILLSGFVYASDTAQASPTVYYVAKNGNDGWNGTSADFVSGTTGPFLTIQKCASVAAAGDTCAVREGVYRETVKPSSSGTTAAPITFQPYQNESVTIDGTDIVTSAWTPKSGSAGIYQTNIALNPALFANQVFVDGSMMTQARWPNTSGQLMYPTLAVAEANTTTTGTSTETVYDSHLPNLDLAGTKVWILGGAQFTAHSGTVSASSPGSFTFNQPMAGCASLCSKPGSRYFLFGSLSFLDAPSEFHYDSSSQTLYLQTTDNTDPSTHTVQVKQRQYGFDLAGRSFVQIKGFRLFGTTIFTDSASRNNVIDGINAEYPSHYIEIPDDPRNGPYASHNYDTGIIMDGLTNTLKNSTIAYSAGNGVAQIGRFNVITNNLIHDVNYAGTYNSPIRFLGAGVDVTATYNTIYNTGRDGMIGGGLRNRVAYNNIYNYGLIANDLGGFYTCCGSTLGTGSSIDHNWVHDDKSGGGVGIYIDNGASQFLIHHNVSWNNNGAGMILNGLTTGKSQGNKVYNNTLGGGQTKSIASAGVVNSADTVVQNNIFRGPTDPMPGGSQFLNNLTPSANPLFVDGTTSNFHLQTGSPAINAGAVVPGITDGYSGAAPDQGAYEFGQYDWVPGCNFNGYGSSCSPTNKVSNPGFEQGTTGWHAAGGSITTASDSHSGTSSLKVYNRIGASNSARQNLPIQNGKTYTFSAFTKLGSGTDSAYMVLEVVSGGQTSWIQLASNPVNSTSWAQLTRTYTFNLAAPITAANLYVQTGTSLADLYVDDMFADEFKTRLTPPGMYVDKTKLNDAISTAQTLYDGAVEGSEPGQYPAGSKAELLSVIQDSQSVAADSHASEDAIDAALRILNTAIVAFRSSHNLDATVIVDVNDMLADQAGWDADPGSLRFSDDDLVFTPATARTVFGYTGAKIKHNEIVQFKAKLDTSNGLQGFGIRATNTNKPAWDSNSQYLIVVKTAVIEVQKWNGTNLIVQSIPNTYLQSGVWHTVQLGAIDTHEGVQVIMNVDGTEVVNWTDANNPIQDEGYFEVYGSTPLSPIAIGGIESPDTTAPVTTAALSPSQPDGQNGWYVGPVTVTLTAEDDKSGAANSEYSLDNGETWQPYERPVTVDQEGRTVISYRSADSAGNVEEAQTLAIPIDRTAPTAEVGYSTVTPTSGSVVATIVPSEQVTVTNNGGFDSYTFQSNGGFTFEFVDEAGHPGTVTAAVSNIATRSAGVPGKPVLSSDNGYDTGIQDGSYAITMNMWWGNNGDVYKLYENDALIDTQTLTDDSPNAQFAVTSVSGRKNGAYRYHAELANAYGTTRSDDLTVNVTQAEPAEPVLSNDNWDGDGSFNVSMNMWWGTNGETYRLYENGVLIDTRTLAGQTPQAQAAITPISGRPAGIYEYACEIENDAGTTASEVMVVRVN</sequence>
<dbReference type="InterPro" id="IPR058094">
    <property type="entry name" value="Ig-like_OmpL47-like"/>
</dbReference>
<reference evidence="4 5" key="1">
    <citation type="submission" date="2020-01" db="EMBL/GenBank/DDBJ databases">
        <title>Paenibacillus soybeanensis sp. nov. isolated from the nodules of soybean (Glycine max(L.) Merr).</title>
        <authorList>
            <person name="Wang H."/>
        </authorList>
    </citation>
    <scope>NUCLEOTIDE SEQUENCE [LARGE SCALE GENOMIC DNA]</scope>
    <source>
        <strain evidence="4 5">T1</strain>
    </source>
</reference>
<dbReference type="InterPro" id="IPR006626">
    <property type="entry name" value="PbH1"/>
</dbReference>
<protein>
    <recommendedName>
        <fullName evidence="3">CBM-cenC domain-containing protein</fullName>
    </recommendedName>
</protein>
<name>A0ABW9XPG7_9BACL</name>
<dbReference type="Pfam" id="PF02018">
    <property type="entry name" value="CBM_4_9"/>
    <property type="match status" value="1"/>
</dbReference>
<organism evidence="4 5">
    <name type="scientific">Paenibacillus glycinis</name>
    <dbReference type="NCBI Taxonomy" id="2697035"/>
    <lineage>
        <taxon>Bacteria</taxon>
        <taxon>Bacillati</taxon>
        <taxon>Bacillota</taxon>
        <taxon>Bacilli</taxon>
        <taxon>Bacillales</taxon>
        <taxon>Paenibacillaceae</taxon>
        <taxon>Paenibacillus</taxon>
    </lineage>
</organism>
<dbReference type="SUPFAM" id="SSF49785">
    <property type="entry name" value="Galactose-binding domain-like"/>
    <property type="match status" value="1"/>
</dbReference>
<dbReference type="Gene3D" id="2.60.120.260">
    <property type="entry name" value="Galactose-binding domain-like"/>
    <property type="match status" value="1"/>
</dbReference>
<accession>A0ABW9XPG7</accession>
<dbReference type="NCBIfam" id="NF041518">
    <property type="entry name" value="choice_anch_Q"/>
    <property type="match status" value="1"/>
</dbReference>